<evidence type="ECO:0000313" key="3">
    <source>
        <dbReference type="EMBL" id="URN93848.1"/>
    </source>
</evidence>
<name>A0A9J6ZD56_9BACL</name>
<feature type="transmembrane region" description="Helical" evidence="1">
    <location>
        <begin position="6"/>
        <end position="24"/>
    </location>
</feature>
<gene>
    <name evidence="3" type="ORF">NAG76_18765</name>
</gene>
<dbReference type="InterPro" id="IPR051158">
    <property type="entry name" value="Metallophosphoesterase_sf"/>
</dbReference>
<feature type="domain" description="Calcineurin-like phosphoesterase" evidence="2">
    <location>
        <begin position="143"/>
        <end position="306"/>
    </location>
</feature>
<keyword evidence="1" id="KW-0472">Membrane</keyword>
<dbReference type="Pfam" id="PF00149">
    <property type="entry name" value="Metallophos"/>
    <property type="match status" value="1"/>
</dbReference>
<dbReference type="PANTHER" id="PTHR31302:SF0">
    <property type="entry name" value="TRANSMEMBRANE PROTEIN WITH METALLOPHOSPHOESTERASE DOMAIN"/>
    <property type="match status" value="1"/>
</dbReference>
<sequence>MIIGLIITLLLYGLLVFYVGWSGYRGFGLKGSRWFVACYSIVLIVLSTSFIIVRLGNGSTFFSVIGNYWLAIFGLLLLTLPVVHIVMLILKFTKVDRNRTRVVATTLVLVIVLGTLMYGSYLAYTPKVTEYNIAIQKSSSENLKIVMLSDTHFGYLSGIKHAKRLVEEVNKLDADLILFPGDIIDDDLEIVEKKGIFNILSGLESKYGVFGSLGNHDKYRGQMDNLIEAIETADIEMLYDEVFLLNDEIYIVGRKDKTESDRLATKELVAALDQSKPIFMLDHQPYEFAQAEAAGIDLLVSGHTHKGQIAPGNLITNRLFENDYGYLQKGQLHSIVSSGYGFWGPPIRLGSQSEIVVINVDFE</sequence>
<proteinExistence type="predicted"/>
<feature type="transmembrane region" description="Helical" evidence="1">
    <location>
        <begin position="68"/>
        <end position="90"/>
    </location>
</feature>
<dbReference type="KEGG" id="plig:NAG76_18765"/>
<evidence type="ECO:0000313" key="4">
    <source>
        <dbReference type="Proteomes" id="UP001056756"/>
    </source>
</evidence>
<dbReference type="SUPFAM" id="SSF56300">
    <property type="entry name" value="Metallo-dependent phosphatases"/>
    <property type="match status" value="1"/>
</dbReference>
<organism evidence="3 4">
    <name type="scientific">Candidatus Pristimantibacillus lignocellulolyticus</name>
    <dbReference type="NCBI Taxonomy" id="2994561"/>
    <lineage>
        <taxon>Bacteria</taxon>
        <taxon>Bacillati</taxon>
        <taxon>Bacillota</taxon>
        <taxon>Bacilli</taxon>
        <taxon>Bacillales</taxon>
        <taxon>Paenibacillaceae</taxon>
        <taxon>Candidatus Pristimantibacillus</taxon>
    </lineage>
</organism>
<dbReference type="PANTHER" id="PTHR31302">
    <property type="entry name" value="TRANSMEMBRANE PROTEIN WITH METALLOPHOSPHOESTERASE DOMAIN-RELATED"/>
    <property type="match status" value="1"/>
</dbReference>
<feature type="transmembrane region" description="Helical" evidence="1">
    <location>
        <begin position="102"/>
        <end position="124"/>
    </location>
</feature>
<keyword evidence="1" id="KW-0812">Transmembrane</keyword>
<protein>
    <submittedName>
        <fullName evidence="3">Metallophosphoesterase</fullName>
    </submittedName>
</protein>
<dbReference type="GO" id="GO:0016787">
    <property type="term" value="F:hydrolase activity"/>
    <property type="evidence" value="ECO:0007669"/>
    <property type="project" value="InterPro"/>
</dbReference>
<dbReference type="EMBL" id="CP097899">
    <property type="protein sequence ID" value="URN93848.1"/>
    <property type="molecule type" value="Genomic_DNA"/>
</dbReference>
<keyword evidence="1" id="KW-1133">Transmembrane helix</keyword>
<dbReference type="Proteomes" id="UP001056756">
    <property type="component" value="Chromosome"/>
</dbReference>
<accession>A0A9J6ZD56</accession>
<dbReference type="AlphaFoldDB" id="A0A9J6ZD56"/>
<feature type="transmembrane region" description="Helical" evidence="1">
    <location>
        <begin position="36"/>
        <end position="56"/>
    </location>
</feature>
<dbReference type="CDD" id="cd07385">
    <property type="entry name" value="MPP_YkuE_C"/>
    <property type="match status" value="1"/>
</dbReference>
<dbReference type="Gene3D" id="3.60.21.10">
    <property type="match status" value="1"/>
</dbReference>
<evidence type="ECO:0000256" key="1">
    <source>
        <dbReference type="SAM" id="Phobius"/>
    </source>
</evidence>
<reference evidence="3" key="1">
    <citation type="submission" date="2022-05" db="EMBL/GenBank/DDBJ databases">
        <title>Novel bacterial taxa in a minimal lignocellulolytic consortium and its capacity to transform plastics disclosed by genome-resolved metagenomics.</title>
        <authorList>
            <person name="Rodriguez C.A.D."/>
            <person name="Diaz-Garcia L."/>
            <person name="Herrera K."/>
            <person name="Tarazona N.A."/>
            <person name="Sproer C."/>
            <person name="Overmann J."/>
            <person name="Jimenez D.J."/>
        </authorList>
    </citation>
    <scope>NUCLEOTIDE SEQUENCE</scope>
    <source>
        <strain evidence="3">MAG5</strain>
    </source>
</reference>
<evidence type="ECO:0000259" key="2">
    <source>
        <dbReference type="Pfam" id="PF00149"/>
    </source>
</evidence>
<dbReference type="InterPro" id="IPR004843">
    <property type="entry name" value="Calcineurin-like_PHP"/>
</dbReference>
<dbReference type="InterPro" id="IPR029052">
    <property type="entry name" value="Metallo-depent_PP-like"/>
</dbReference>